<dbReference type="EMBL" id="BART01029719">
    <property type="protein sequence ID" value="GAH10013.1"/>
    <property type="molecule type" value="Genomic_DNA"/>
</dbReference>
<dbReference type="InterPro" id="IPR017968">
    <property type="entry name" value="Acylphosphatase_CS"/>
</dbReference>
<dbReference type="InterPro" id="IPR001792">
    <property type="entry name" value="Acylphosphatase-like_dom"/>
</dbReference>
<evidence type="ECO:0000259" key="1">
    <source>
        <dbReference type="PROSITE" id="PS51160"/>
    </source>
</evidence>
<dbReference type="InterPro" id="IPR011125">
    <property type="entry name" value="Znf_HypF"/>
</dbReference>
<dbReference type="Gene3D" id="3.90.870.50">
    <property type="match status" value="1"/>
</dbReference>
<dbReference type="GO" id="GO:0016743">
    <property type="term" value="F:carboxyl- or carbamoyltransferase activity"/>
    <property type="evidence" value="ECO:0007669"/>
    <property type="project" value="TreeGrafter"/>
</dbReference>
<sequence length="212" mass="24133">MQKTVEINITGIVQGVGFRPFLFNLARSLNLTGIILNRGNAGVRLILQGNSNGINKFLENVKLKKPNISYIENFVVKEIETNKKFINLRIEKSEAGRGISLTLPPDIAICESCLIDMRNKDLKKYYNYPFIACAVCGPRYTTVKELPYDRERSTMVQFPLCKNAEPDSCVKEYSNFQNRRFHAQTFACSVCGPNYKLYDKRKTLLKSTSIEA</sequence>
<dbReference type="Pfam" id="PF07503">
    <property type="entry name" value="zf-HYPF"/>
    <property type="match status" value="2"/>
</dbReference>
<dbReference type="InterPro" id="IPR036046">
    <property type="entry name" value="Acylphosphatase-like_dom_sf"/>
</dbReference>
<proteinExistence type="predicted"/>
<feature type="domain" description="Acylphosphatase-like" evidence="1">
    <location>
        <begin position="4"/>
        <end position="92"/>
    </location>
</feature>
<reference evidence="2" key="1">
    <citation type="journal article" date="2014" name="Front. Microbiol.">
        <title>High frequency of phylogenetically diverse reductive dehalogenase-homologous genes in deep subseafloor sedimentary metagenomes.</title>
        <authorList>
            <person name="Kawai M."/>
            <person name="Futagami T."/>
            <person name="Toyoda A."/>
            <person name="Takaki Y."/>
            <person name="Nishi S."/>
            <person name="Hori S."/>
            <person name="Arai W."/>
            <person name="Tsubouchi T."/>
            <person name="Morono Y."/>
            <person name="Uchiyama I."/>
            <person name="Ito T."/>
            <person name="Fujiyama A."/>
            <person name="Inagaki F."/>
            <person name="Takami H."/>
        </authorList>
    </citation>
    <scope>NUCLEOTIDE SEQUENCE</scope>
    <source>
        <strain evidence="2">Expedition CK06-06</strain>
    </source>
</reference>
<name>X1EN03_9ZZZZ</name>
<organism evidence="2">
    <name type="scientific">marine sediment metagenome</name>
    <dbReference type="NCBI Taxonomy" id="412755"/>
    <lineage>
        <taxon>unclassified sequences</taxon>
        <taxon>metagenomes</taxon>
        <taxon>ecological metagenomes</taxon>
    </lineage>
</organism>
<evidence type="ECO:0000313" key="2">
    <source>
        <dbReference type="EMBL" id="GAH10013.1"/>
    </source>
</evidence>
<comment type="caution">
    <text evidence="2">The sequence shown here is derived from an EMBL/GenBank/DDBJ whole genome shotgun (WGS) entry which is preliminary data.</text>
</comment>
<dbReference type="PANTHER" id="PTHR42959:SF1">
    <property type="entry name" value="CARBAMOYLTRANSFERASE HYPF"/>
    <property type="match status" value="1"/>
</dbReference>
<dbReference type="GO" id="GO:0008270">
    <property type="term" value="F:zinc ion binding"/>
    <property type="evidence" value="ECO:0007669"/>
    <property type="project" value="InterPro"/>
</dbReference>
<dbReference type="PANTHER" id="PTHR42959">
    <property type="entry name" value="CARBAMOYLTRANSFERASE"/>
    <property type="match status" value="1"/>
</dbReference>
<feature type="non-terminal residue" evidence="2">
    <location>
        <position position="212"/>
    </location>
</feature>
<dbReference type="GO" id="GO:0051604">
    <property type="term" value="P:protein maturation"/>
    <property type="evidence" value="ECO:0007669"/>
    <property type="project" value="TreeGrafter"/>
</dbReference>
<dbReference type="AlphaFoldDB" id="X1EN03"/>
<accession>X1EN03</accession>
<dbReference type="SUPFAM" id="SSF54975">
    <property type="entry name" value="Acylphosphatase/BLUF domain-like"/>
    <property type="match status" value="1"/>
</dbReference>
<dbReference type="InterPro" id="IPR051060">
    <property type="entry name" value="Carbamoyltrans_HypF-like"/>
</dbReference>
<gene>
    <name evidence="2" type="ORF">S01H4_52083</name>
</gene>
<dbReference type="PROSITE" id="PS00150">
    <property type="entry name" value="ACYLPHOSPHATASE_1"/>
    <property type="match status" value="1"/>
</dbReference>
<protein>
    <recommendedName>
        <fullName evidence="1">Acylphosphatase-like domain-containing protein</fullName>
    </recommendedName>
</protein>
<dbReference type="PROSITE" id="PS51160">
    <property type="entry name" value="ACYLPHOSPHATASE_3"/>
    <property type="match status" value="1"/>
</dbReference>
<dbReference type="Pfam" id="PF00708">
    <property type="entry name" value="Acylphosphatase"/>
    <property type="match status" value="1"/>
</dbReference>